<dbReference type="Proteomes" id="UP000601522">
    <property type="component" value="Unassembled WGS sequence"/>
</dbReference>
<reference evidence="6 7" key="1">
    <citation type="submission" date="2020-08" db="EMBL/GenBank/DDBJ databases">
        <title>Genome public.</title>
        <authorList>
            <person name="Liu C."/>
            <person name="Sun Q."/>
        </authorList>
    </citation>
    <scope>NUCLEOTIDE SEQUENCE [LARGE SCALE GENOMIC DNA]</scope>
    <source>
        <strain evidence="6 7">NSJ-26</strain>
    </source>
</reference>
<evidence type="ECO:0000313" key="7">
    <source>
        <dbReference type="Proteomes" id="UP000601522"/>
    </source>
</evidence>
<dbReference type="EMBL" id="JACRTK010000003">
    <property type="protein sequence ID" value="MBC8591201.1"/>
    <property type="molecule type" value="Genomic_DNA"/>
</dbReference>
<protein>
    <submittedName>
        <fullName evidence="6">DUF445 family protein</fullName>
    </submittedName>
</protein>
<evidence type="ECO:0000256" key="4">
    <source>
        <dbReference type="ARBA" id="ARBA00022989"/>
    </source>
</evidence>
<evidence type="ECO:0000256" key="1">
    <source>
        <dbReference type="ARBA" id="ARBA00004308"/>
    </source>
</evidence>
<dbReference type="AlphaFoldDB" id="A0A926F0N4"/>
<sequence length="489" mass="56502">MDFIIPAIVGSIIGYITNWLAIKMLFRPYEEKKIFGFKLPFTPGLIPKERYRIAKSVGNTVGEYLLTPEKITEVLSGEEAQKKIRSWIDLKLSYLKNNSKSLEDIITTIDNRAYNEAIENIEARIFNLFIRKLKDDKAKEKIVRFLEENIYEKYKDQVLKAIEFKGKYIIDDFSKSHRIKEALLNGINMKISELENRNIALKEIIPEEILGKLYNSVDQNKDIIMKSVRELFNDATISNRIKNSIEEIVLQNVSKVITMFVQPEIISNKVYSAIERYINSNESEEVVSFILKNTIHKILETEISSLTKQVLSCTEEEDIYSFMEWVLAHISKEEIQDKLMDIIVENINSKDKEIKEGMLSIVSSNLDKIIDSMEFEESIQRVIHNSIKGFMNQPLSKTFKEIDKDSTTRISDFINKLFNTIGKDELINIVRMFNISKVVEDQINSFEVEFAEELILEIAHKELKAITSLGALLGAIMGIVTPLLQRIQF</sequence>
<evidence type="ECO:0000256" key="5">
    <source>
        <dbReference type="ARBA" id="ARBA00023136"/>
    </source>
</evidence>
<proteinExistence type="inferred from homology"/>
<dbReference type="InterPro" id="IPR016024">
    <property type="entry name" value="ARM-type_fold"/>
</dbReference>
<evidence type="ECO:0000256" key="2">
    <source>
        <dbReference type="ARBA" id="ARBA00008053"/>
    </source>
</evidence>
<dbReference type="PANTHER" id="PTHR35791">
    <property type="entry name" value="UPF0754 MEMBRANE PROTEIN YHEB"/>
    <property type="match status" value="1"/>
</dbReference>
<evidence type="ECO:0000313" key="6">
    <source>
        <dbReference type="EMBL" id="MBC8591201.1"/>
    </source>
</evidence>
<comment type="similarity">
    <text evidence="2">Belongs to the UPF0754 family.</text>
</comment>
<organism evidence="6 7">
    <name type="scientific">Wansuia hejianensis</name>
    <dbReference type="NCBI Taxonomy" id="2763667"/>
    <lineage>
        <taxon>Bacteria</taxon>
        <taxon>Bacillati</taxon>
        <taxon>Bacillota</taxon>
        <taxon>Clostridia</taxon>
        <taxon>Lachnospirales</taxon>
        <taxon>Lachnospiraceae</taxon>
        <taxon>Wansuia</taxon>
    </lineage>
</organism>
<comment type="subcellular location">
    <subcellularLocation>
        <location evidence="1">Endomembrane system</location>
    </subcellularLocation>
</comment>
<accession>A0A926F0N4</accession>
<gene>
    <name evidence="6" type="ORF">H8689_08760</name>
</gene>
<dbReference type="PANTHER" id="PTHR35791:SF1">
    <property type="entry name" value="UPF0754 MEMBRANE PROTEIN YHEB"/>
    <property type="match status" value="1"/>
</dbReference>
<keyword evidence="4" id="KW-1133">Transmembrane helix</keyword>
<dbReference type="RefSeq" id="WP_249324063.1">
    <property type="nucleotide sequence ID" value="NZ_JACRTK010000003.1"/>
</dbReference>
<keyword evidence="3" id="KW-0812">Transmembrane</keyword>
<dbReference type="SUPFAM" id="SSF48371">
    <property type="entry name" value="ARM repeat"/>
    <property type="match status" value="1"/>
</dbReference>
<keyword evidence="5" id="KW-0472">Membrane</keyword>
<evidence type="ECO:0000256" key="3">
    <source>
        <dbReference type="ARBA" id="ARBA00022692"/>
    </source>
</evidence>
<dbReference type="GO" id="GO:0012505">
    <property type="term" value="C:endomembrane system"/>
    <property type="evidence" value="ECO:0007669"/>
    <property type="project" value="UniProtKB-SubCell"/>
</dbReference>
<keyword evidence="7" id="KW-1185">Reference proteome</keyword>
<name>A0A926F0N4_9FIRM</name>
<comment type="caution">
    <text evidence="6">The sequence shown here is derived from an EMBL/GenBank/DDBJ whole genome shotgun (WGS) entry which is preliminary data.</text>
</comment>
<dbReference type="InterPro" id="IPR007383">
    <property type="entry name" value="DUF445"/>
</dbReference>
<dbReference type="Pfam" id="PF04286">
    <property type="entry name" value="DUF445"/>
    <property type="match status" value="2"/>
</dbReference>